<feature type="domain" description="AAA" evidence="1">
    <location>
        <begin position="114"/>
        <end position="302"/>
    </location>
</feature>
<gene>
    <name evidence="3" type="ORF">F6450_18670</name>
</gene>
<dbReference type="InterPro" id="IPR050678">
    <property type="entry name" value="DNA_Partitioning_ATPase"/>
</dbReference>
<proteinExistence type="predicted"/>
<protein>
    <submittedName>
        <fullName evidence="3">ParA family protein</fullName>
    </submittedName>
</protein>
<dbReference type="CDD" id="cd02042">
    <property type="entry name" value="ParAB_family"/>
    <property type="match status" value="1"/>
</dbReference>
<dbReference type="InterPro" id="IPR041250">
    <property type="entry name" value="HTH_54"/>
</dbReference>
<dbReference type="InterPro" id="IPR027417">
    <property type="entry name" value="P-loop_NTPase"/>
</dbReference>
<feature type="domain" description="ParA helix turn helix" evidence="2">
    <location>
        <begin position="23"/>
        <end position="109"/>
    </location>
</feature>
<reference evidence="3 4" key="1">
    <citation type="submission" date="2019-09" db="EMBL/GenBank/DDBJ databases">
        <title>Photobacterium damselae subsp. damselae CDC-2227-81, a human clinical isolate.</title>
        <authorList>
            <person name="Osorio C.R."/>
        </authorList>
    </citation>
    <scope>NUCLEOTIDE SEQUENCE [LARGE SCALE GENOMIC DNA]</scope>
    <source>
        <strain evidence="3 4">CDC-2227-81</strain>
    </source>
</reference>
<name>A0AAD3WSL6_PHODD</name>
<dbReference type="Pfam" id="PF13614">
    <property type="entry name" value="AAA_31"/>
    <property type="match status" value="1"/>
</dbReference>
<dbReference type="AlphaFoldDB" id="A0AAD3WSL6"/>
<dbReference type="Gene3D" id="1.10.1660.30">
    <property type="match status" value="1"/>
</dbReference>
<dbReference type="InterPro" id="IPR025669">
    <property type="entry name" value="AAA_dom"/>
</dbReference>
<comment type="caution">
    <text evidence="3">The sequence shown here is derived from an EMBL/GenBank/DDBJ whole genome shotgun (WGS) entry which is preliminary data.</text>
</comment>
<evidence type="ECO:0000313" key="3">
    <source>
        <dbReference type="EMBL" id="KAB1175557.1"/>
    </source>
</evidence>
<dbReference type="EMBL" id="VZUQ01000089">
    <property type="protein sequence ID" value="KAB1175557.1"/>
    <property type="molecule type" value="Genomic_DNA"/>
</dbReference>
<dbReference type="Pfam" id="PF18607">
    <property type="entry name" value="HTH_54"/>
    <property type="match status" value="1"/>
</dbReference>
<accession>A0AAD3WSL6</accession>
<dbReference type="Proteomes" id="UP000480943">
    <property type="component" value="Unassembled WGS sequence"/>
</dbReference>
<dbReference type="SUPFAM" id="SSF52540">
    <property type="entry name" value="P-loop containing nucleoside triphosphate hydrolases"/>
    <property type="match status" value="1"/>
</dbReference>
<evidence type="ECO:0000259" key="2">
    <source>
        <dbReference type="Pfam" id="PF18607"/>
    </source>
</evidence>
<dbReference type="PANTHER" id="PTHR13696:SF98">
    <property type="entry name" value="PLASMID PARTITION PROTEIN A"/>
    <property type="match status" value="1"/>
</dbReference>
<evidence type="ECO:0000313" key="4">
    <source>
        <dbReference type="Proteomes" id="UP000480943"/>
    </source>
</evidence>
<dbReference type="Gene3D" id="3.40.50.300">
    <property type="entry name" value="P-loop containing nucleotide triphosphate hydrolases"/>
    <property type="match status" value="1"/>
</dbReference>
<dbReference type="PANTHER" id="PTHR13696">
    <property type="entry name" value="P-LOOP CONTAINING NUCLEOSIDE TRIPHOSPHATE HYDROLASE"/>
    <property type="match status" value="1"/>
</dbReference>
<dbReference type="RefSeq" id="WP_106340967.1">
    <property type="nucleotide sequence ID" value="NZ_JABXOQ010000082.1"/>
</dbReference>
<organism evidence="3 4">
    <name type="scientific">Photobacterium damselae subsp. damselae</name>
    <name type="common">Listonella damsela</name>
    <dbReference type="NCBI Taxonomy" id="85581"/>
    <lineage>
        <taxon>Bacteria</taxon>
        <taxon>Pseudomonadati</taxon>
        <taxon>Pseudomonadota</taxon>
        <taxon>Gammaproteobacteria</taxon>
        <taxon>Vibrionales</taxon>
        <taxon>Vibrionaceae</taxon>
        <taxon>Photobacterium</taxon>
    </lineage>
</organism>
<evidence type="ECO:0000259" key="1">
    <source>
        <dbReference type="Pfam" id="PF13614"/>
    </source>
</evidence>
<sequence>MPKGSRSFFEQIETVSVNAVEILDNQSSTNQNLREEFGLETYYKRFSREALKNFPHLSKAIAVKACEELEEMGYKFPRQKNKATLYSLRVEDIVKIYEHRGIPKYRDKYNEAFTIFVSNLKGGVSKSVSTTSLAHSLRTSENLIQHDLRILVIDLDPQASSTLFLRQNLSIGDQEYTSAQAMLHDLTREQILEFFCHESMVPNVDVMPASILDAFVAADWEHYAAENFADKNPLNLLRENVIDKIKGDYDFILLDCGPHLDAFLLNALAAADVLLTPIPPAQVDMHSTMKYLSNLPSLYKKIEESGIEVRTKANVGYMTKIQESKADHQFARDLAKEIFGDNLLDTSLARLDGFERSGESFDTVITANPSVYEGSKSALANAKNAASKFATSVFSKVNTIRNNK</sequence>